<dbReference type="Pfam" id="PF00480">
    <property type="entry name" value="ROK"/>
    <property type="match status" value="1"/>
</dbReference>
<reference evidence="2" key="1">
    <citation type="submission" date="2023-03" db="EMBL/GenBank/DDBJ databases">
        <title>Draft genome sequence of a Mycolicibacterium mageritense strain H4_3_1 isolated from a hybrid biological-inorganic system reactor.</title>
        <authorList>
            <person name="Feng X."/>
            <person name="Kazama D."/>
            <person name="Sato K."/>
            <person name="Kobayashi H."/>
        </authorList>
    </citation>
    <scope>NUCLEOTIDE SEQUENCE</scope>
    <source>
        <strain evidence="2">H4_3_1</strain>
    </source>
</reference>
<keyword evidence="2" id="KW-0808">Transferase</keyword>
<proteinExistence type="inferred from homology"/>
<dbReference type="GO" id="GO:0004340">
    <property type="term" value="F:glucokinase activity"/>
    <property type="evidence" value="ECO:0007669"/>
    <property type="project" value="UniProtKB-EC"/>
</dbReference>
<dbReference type="Gene3D" id="3.30.420.40">
    <property type="match status" value="2"/>
</dbReference>
<dbReference type="InterPro" id="IPR043129">
    <property type="entry name" value="ATPase_NBD"/>
</dbReference>
<evidence type="ECO:0000313" key="2">
    <source>
        <dbReference type="EMBL" id="BDY33091.1"/>
    </source>
</evidence>
<dbReference type="EC" id="2.7.1.2" evidence="2"/>
<evidence type="ECO:0000256" key="1">
    <source>
        <dbReference type="ARBA" id="ARBA00006479"/>
    </source>
</evidence>
<dbReference type="PANTHER" id="PTHR18964:SF149">
    <property type="entry name" value="BIFUNCTIONAL UDP-N-ACETYLGLUCOSAMINE 2-EPIMERASE_N-ACETYLMANNOSAMINE KINASE"/>
    <property type="match status" value="1"/>
</dbReference>
<name>A0AAI8U221_MYCME</name>
<dbReference type="SUPFAM" id="SSF53067">
    <property type="entry name" value="Actin-like ATPase domain"/>
    <property type="match status" value="1"/>
</dbReference>
<dbReference type="PANTHER" id="PTHR18964">
    <property type="entry name" value="ROK (REPRESSOR, ORF, KINASE) FAMILY"/>
    <property type="match status" value="1"/>
</dbReference>
<dbReference type="Proteomes" id="UP001241092">
    <property type="component" value="Chromosome"/>
</dbReference>
<evidence type="ECO:0000313" key="3">
    <source>
        <dbReference type="Proteomes" id="UP001241092"/>
    </source>
</evidence>
<dbReference type="EMBL" id="AP027452">
    <property type="protein sequence ID" value="BDY33091.1"/>
    <property type="molecule type" value="Genomic_DNA"/>
</dbReference>
<dbReference type="InterPro" id="IPR000600">
    <property type="entry name" value="ROK"/>
</dbReference>
<dbReference type="AlphaFoldDB" id="A0AAI8U221"/>
<gene>
    <name evidence="2" type="primary">glkA_2</name>
    <name evidence="2" type="ORF">hbim_07063</name>
</gene>
<dbReference type="RefSeq" id="WP_276822551.1">
    <property type="nucleotide sequence ID" value="NZ_AP027452.1"/>
</dbReference>
<sequence length="297" mass="30204">MSRYVGVDLGGTGTRIVVLDAEGHVCADATTPTVRGAKGTEAVAVLIDSVGSVVDSPIAGIGIGASGPVDSSGIIRNPATLPAYSGTPIAAIMADRFGVPCHIENDAVTAALGEHRYGARAGSAAMLMVTLGTGIGVTMLVRGHPYRAADGSHPELGHLSVNGPAVQCYCGLTTCWEQLASRTALEALAGGDPEEIARAARVGDADARALFETFGARVGVGLATLFSMFRPDDVVIGGSVAQYLDLYGTAMRPQLQRSAEFACEPVIVASKLGNLAGAVGAAAMMFPSSSRSSRADT</sequence>
<protein>
    <submittedName>
        <fullName evidence="2">Glucokinase</fullName>
        <ecNumber evidence="2">2.7.1.2</ecNumber>
    </submittedName>
</protein>
<comment type="similarity">
    <text evidence="1">Belongs to the ROK (NagC/XylR) family.</text>
</comment>
<organism evidence="2 3">
    <name type="scientific">Mycolicibacterium mageritense</name>
    <name type="common">Mycobacterium mageritense</name>
    <dbReference type="NCBI Taxonomy" id="53462"/>
    <lineage>
        <taxon>Bacteria</taxon>
        <taxon>Bacillati</taxon>
        <taxon>Actinomycetota</taxon>
        <taxon>Actinomycetes</taxon>
        <taxon>Mycobacteriales</taxon>
        <taxon>Mycobacteriaceae</taxon>
        <taxon>Mycolicibacterium</taxon>
    </lineage>
</organism>
<accession>A0AAI8U221</accession>